<protein>
    <submittedName>
        <fullName evidence="2">Predicted N-acetyltransferase YhbS</fullName>
    </submittedName>
</protein>
<organism evidence="2 3">
    <name type="scientific">Paenibacillus uliginis N3/975</name>
    <dbReference type="NCBI Taxonomy" id="1313296"/>
    <lineage>
        <taxon>Bacteria</taxon>
        <taxon>Bacillati</taxon>
        <taxon>Bacillota</taxon>
        <taxon>Bacilli</taxon>
        <taxon>Bacillales</taxon>
        <taxon>Paenibacillaceae</taxon>
        <taxon>Paenibacillus</taxon>
    </lineage>
</organism>
<reference evidence="2 3" key="1">
    <citation type="submission" date="2017-04" db="EMBL/GenBank/DDBJ databases">
        <authorList>
            <person name="Afonso C.L."/>
            <person name="Miller P.J."/>
            <person name="Scott M.A."/>
            <person name="Spackman E."/>
            <person name="Goraichik I."/>
            <person name="Dimitrov K.M."/>
            <person name="Suarez D.L."/>
            <person name="Swayne D.E."/>
        </authorList>
    </citation>
    <scope>NUCLEOTIDE SEQUENCE [LARGE SCALE GENOMIC DNA]</scope>
    <source>
        <strain evidence="2 3">N3/975</strain>
    </source>
</reference>
<keyword evidence="2" id="KW-0808">Transferase</keyword>
<evidence type="ECO:0000313" key="3">
    <source>
        <dbReference type="Proteomes" id="UP000192940"/>
    </source>
</evidence>
<evidence type="ECO:0000313" key="2">
    <source>
        <dbReference type="EMBL" id="SMF89553.1"/>
    </source>
</evidence>
<proteinExistence type="predicted"/>
<dbReference type="STRING" id="1313296.SAMN05661091_4691"/>
<dbReference type="EMBL" id="LT840184">
    <property type="protein sequence ID" value="SMF89553.1"/>
    <property type="molecule type" value="Genomic_DNA"/>
</dbReference>
<feature type="domain" description="N-acetyltransferase" evidence="1">
    <location>
        <begin position="1"/>
        <end position="151"/>
    </location>
</feature>
<dbReference type="PROSITE" id="PS51186">
    <property type="entry name" value="GNAT"/>
    <property type="match status" value="1"/>
</dbReference>
<dbReference type="Gene3D" id="3.40.630.30">
    <property type="match status" value="1"/>
</dbReference>
<dbReference type="CDD" id="cd04301">
    <property type="entry name" value="NAT_SF"/>
    <property type="match status" value="1"/>
</dbReference>
<dbReference type="SUPFAM" id="SSF55729">
    <property type="entry name" value="Acyl-CoA N-acyltransferases (Nat)"/>
    <property type="match status" value="1"/>
</dbReference>
<dbReference type="AlphaFoldDB" id="A0A1X7HPE5"/>
<evidence type="ECO:0000259" key="1">
    <source>
        <dbReference type="PROSITE" id="PS51186"/>
    </source>
</evidence>
<gene>
    <name evidence="2" type="ORF">SAMN05661091_4691</name>
</gene>
<keyword evidence="3" id="KW-1185">Reference proteome</keyword>
<accession>A0A1X7HPE5</accession>
<dbReference type="InterPro" id="IPR016181">
    <property type="entry name" value="Acyl_CoA_acyltransferase"/>
</dbReference>
<dbReference type="RefSeq" id="WP_208915411.1">
    <property type="nucleotide sequence ID" value="NZ_LT840184.1"/>
</dbReference>
<dbReference type="GO" id="GO:0016747">
    <property type="term" value="F:acyltransferase activity, transferring groups other than amino-acyl groups"/>
    <property type="evidence" value="ECO:0007669"/>
    <property type="project" value="InterPro"/>
</dbReference>
<dbReference type="Proteomes" id="UP000192940">
    <property type="component" value="Chromosome I"/>
</dbReference>
<dbReference type="InterPro" id="IPR000182">
    <property type="entry name" value="GNAT_dom"/>
</dbReference>
<name>A0A1X7HPE5_9BACL</name>
<dbReference type="Pfam" id="PF13527">
    <property type="entry name" value="Acetyltransf_9"/>
    <property type="match status" value="1"/>
</dbReference>
<sequence>MNIKLMESQALNQAVELSDRIFLKQPEQPSMGQSFPMIFEPGISHSYGAFDAEGKVTAFMGLVPFTIRTEAAMLKTFSIGSVCTDPDSRGKGLAGELLNQCKAHAERSGASLIFISGARSLYTRAACRHFGRAMQYRLTPQDTLQLKGKLQGPYQVREMTPDDIFKVHGLIEKRTAAYVSSANELDKLLGASAFSNVIRLEQKVLVAEQNGTLVAFAIIGVPGTTMTPSRPATLIEWAGHDEAAAYLLSEAFDRYGLQELIVALPWQDRELSVLLEAAGSEVQNTRNSGTLYLVNGRELLRQIAPMLPEEAAGILQAEGDHGPYLYKQDGETVILDDEGLLSLLFDPESPHRTTIAEAGDTVVHGFTLRPIPLPYTEGLQYI</sequence>